<proteinExistence type="predicted"/>
<protein>
    <submittedName>
        <fullName evidence="1">Uncharacterized protein</fullName>
    </submittedName>
</protein>
<evidence type="ECO:0000313" key="2">
    <source>
        <dbReference type="Proteomes" id="UP000196368"/>
    </source>
</evidence>
<name>A0A1Y4DBW5_9BACT</name>
<keyword evidence="2" id="KW-1185">Reference proteome</keyword>
<dbReference type="RefSeq" id="WP_087288768.1">
    <property type="nucleotide sequence ID" value="NZ_NFJD01000003.1"/>
</dbReference>
<accession>A0A1Y4DBW5</accession>
<dbReference type="AlphaFoldDB" id="A0A1Y4DBW5"/>
<reference evidence="2" key="1">
    <citation type="submission" date="2017-04" db="EMBL/GenBank/DDBJ databases">
        <title>Function of individual gut microbiota members based on whole genome sequencing of pure cultures obtained from chicken caecum.</title>
        <authorList>
            <person name="Medvecky M."/>
            <person name="Cejkova D."/>
            <person name="Polansky O."/>
            <person name="Karasova D."/>
            <person name="Kubasova T."/>
            <person name="Cizek A."/>
            <person name="Rychlik I."/>
        </authorList>
    </citation>
    <scope>NUCLEOTIDE SEQUENCE [LARGE SCALE GENOMIC DNA]</scope>
    <source>
        <strain evidence="2">An273</strain>
    </source>
</reference>
<evidence type="ECO:0000313" key="1">
    <source>
        <dbReference type="EMBL" id="OUO56644.1"/>
    </source>
</evidence>
<organism evidence="1 2">
    <name type="scientific">Candidatus Avelusimicrobium gallicola</name>
    <dbReference type="NCBI Taxonomy" id="2562704"/>
    <lineage>
        <taxon>Bacteria</taxon>
        <taxon>Pseudomonadati</taxon>
        <taxon>Elusimicrobiota</taxon>
        <taxon>Elusimicrobia</taxon>
        <taxon>Elusimicrobiales</taxon>
        <taxon>Elusimicrobiaceae</taxon>
        <taxon>Candidatus Avelusimicrobium</taxon>
    </lineage>
</organism>
<sequence>MKIDDKVDAVYIPDSPSRIKATDYNQIKNEIQECITLAGLTPTKDVIQLPEALKTLTQQSGAEEVAKIEAAGQEQTSSINSTGATQVQAVNAAGEAQKTLVENTGMTQIFEVQAAGERTVSLVEQAGADAAQLAKDWAIKTDGPVASGEYSAKKYAQDAAQSATAINPDTYVKKAGDTIAGILQINAVGNELRFIHPDYPDYLGFIRRSNESLVIGTKNSAGTWLKSLTITDASVSASVPSPDANGNEVATANWVRNLISGQTLVKDYIIDSYSDDSGNWYRVYKSGWVEQGGYVSAVAQDYQTYVHTFIKPFASTNYFFKHIYITNNVTTSPIYLMNISNPTTTSVTLYNYANFVTGFKWYACGQGA</sequence>
<dbReference type="Proteomes" id="UP000196368">
    <property type="component" value="Unassembled WGS sequence"/>
</dbReference>
<dbReference type="EMBL" id="NFJD01000003">
    <property type="protein sequence ID" value="OUO56644.1"/>
    <property type="molecule type" value="Genomic_DNA"/>
</dbReference>
<gene>
    <name evidence="1" type="ORF">B5F75_05490</name>
</gene>
<comment type="caution">
    <text evidence="1">The sequence shown here is derived from an EMBL/GenBank/DDBJ whole genome shotgun (WGS) entry which is preliminary data.</text>
</comment>